<evidence type="ECO:0000256" key="2">
    <source>
        <dbReference type="ARBA" id="ARBA00022676"/>
    </source>
</evidence>
<gene>
    <name evidence="5" type="ORF">B0T17DRAFT_489075</name>
</gene>
<keyword evidence="3" id="KW-0808">Transferase</keyword>
<keyword evidence="2" id="KW-0328">Glycosyltransferase</keyword>
<name>A0AA40C8A1_9PEZI</name>
<dbReference type="GO" id="GO:0016757">
    <property type="term" value="F:glycosyltransferase activity"/>
    <property type="evidence" value="ECO:0007669"/>
    <property type="project" value="UniProtKB-KW"/>
</dbReference>
<comment type="caution">
    <text evidence="5">The sequence shown here is derived from an EMBL/GenBank/DDBJ whole genome shotgun (WGS) entry which is preliminary data.</text>
</comment>
<organism evidence="5 6">
    <name type="scientific">Bombardia bombarda</name>
    <dbReference type="NCBI Taxonomy" id="252184"/>
    <lineage>
        <taxon>Eukaryota</taxon>
        <taxon>Fungi</taxon>
        <taxon>Dikarya</taxon>
        <taxon>Ascomycota</taxon>
        <taxon>Pezizomycotina</taxon>
        <taxon>Sordariomycetes</taxon>
        <taxon>Sordariomycetidae</taxon>
        <taxon>Sordariales</taxon>
        <taxon>Lasiosphaeriaceae</taxon>
        <taxon>Bombardia</taxon>
    </lineage>
</organism>
<dbReference type="GO" id="GO:0006487">
    <property type="term" value="P:protein N-linked glycosylation"/>
    <property type="evidence" value="ECO:0007669"/>
    <property type="project" value="TreeGrafter"/>
</dbReference>
<dbReference type="AlphaFoldDB" id="A0AA40C8A1"/>
<keyword evidence="4" id="KW-0472">Membrane</keyword>
<keyword evidence="6" id="KW-1185">Reference proteome</keyword>
<dbReference type="PANTHER" id="PTHR31306:SF3">
    <property type="entry name" value="NUCLEOTIDE-DIPHOSPHO-SUGAR TRANSFERASE DOMAIN-CONTAINING PROTEIN"/>
    <property type="match status" value="1"/>
</dbReference>
<keyword evidence="4" id="KW-1133">Transmembrane helix</keyword>
<evidence type="ECO:0000313" key="5">
    <source>
        <dbReference type="EMBL" id="KAK0629241.1"/>
    </source>
</evidence>
<reference evidence="5" key="1">
    <citation type="submission" date="2023-06" db="EMBL/GenBank/DDBJ databases">
        <title>Genome-scale phylogeny and comparative genomics of the fungal order Sordariales.</title>
        <authorList>
            <consortium name="Lawrence Berkeley National Laboratory"/>
            <person name="Hensen N."/>
            <person name="Bonometti L."/>
            <person name="Westerberg I."/>
            <person name="Brannstrom I.O."/>
            <person name="Guillou S."/>
            <person name="Cros-Aarteil S."/>
            <person name="Calhoun S."/>
            <person name="Haridas S."/>
            <person name="Kuo A."/>
            <person name="Mondo S."/>
            <person name="Pangilinan J."/>
            <person name="Riley R."/>
            <person name="LaButti K."/>
            <person name="Andreopoulos B."/>
            <person name="Lipzen A."/>
            <person name="Chen C."/>
            <person name="Yanf M."/>
            <person name="Daum C."/>
            <person name="Ng V."/>
            <person name="Clum A."/>
            <person name="Steindorff A."/>
            <person name="Ohm R."/>
            <person name="Martin F."/>
            <person name="Silar P."/>
            <person name="Natvig D."/>
            <person name="Lalanne C."/>
            <person name="Gautier V."/>
            <person name="Ament-velasquez S.L."/>
            <person name="Kruys A."/>
            <person name="Hutchinson M.I."/>
            <person name="Powell A.J."/>
            <person name="Barry K."/>
            <person name="Miller A.N."/>
            <person name="Grigoriev I.V."/>
            <person name="Debuchy R."/>
            <person name="Gladieux P."/>
            <person name="Thoren M.H."/>
            <person name="Johannesson H."/>
        </authorList>
    </citation>
    <scope>NUCLEOTIDE SEQUENCE</scope>
    <source>
        <strain evidence="5">SMH3391-2</strain>
    </source>
</reference>
<evidence type="ECO:0000256" key="3">
    <source>
        <dbReference type="ARBA" id="ARBA00022679"/>
    </source>
</evidence>
<evidence type="ECO:0000313" key="6">
    <source>
        <dbReference type="Proteomes" id="UP001174934"/>
    </source>
</evidence>
<dbReference type="InterPro" id="IPR008630">
    <property type="entry name" value="Glyco_trans_34"/>
</dbReference>
<accession>A0AA40C8A1</accession>
<feature type="transmembrane region" description="Helical" evidence="4">
    <location>
        <begin position="14"/>
        <end position="32"/>
    </location>
</feature>
<dbReference type="GO" id="GO:0000139">
    <property type="term" value="C:Golgi membrane"/>
    <property type="evidence" value="ECO:0007669"/>
    <property type="project" value="TreeGrafter"/>
</dbReference>
<keyword evidence="4" id="KW-0812">Transmembrane</keyword>
<evidence type="ECO:0000256" key="1">
    <source>
        <dbReference type="ARBA" id="ARBA00005664"/>
    </source>
</evidence>
<dbReference type="Proteomes" id="UP001174934">
    <property type="component" value="Unassembled WGS sequence"/>
</dbReference>
<dbReference type="InterPro" id="IPR029044">
    <property type="entry name" value="Nucleotide-diphossugar_trans"/>
</dbReference>
<dbReference type="EMBL" id="JAULSR010000002">
    <property type="protein sequence ID" value="KAK0629241.1"/>
    <property type="molecule type" value="Genomic_DNA"/>
</dbReference>
<dbReference type="Gene3D" id="3.90.550.10">
    <property type="entry name" value="Spore Coat Polysaccharide Biosynthesis Protein SpsA, Chain A"/>
    <property type="match status" value="1"/>
</dbReference>
<dbReference type="PANTHER" id="PTHR31306">
    <property type="entry name" value="ALPHA-1,6-MANNOSYLTRANSFERASE MNN11-RELATED"/>
    <property type="match status" value="1"/>
</dbReference>
<evidence type="ECO:0000256" key="4">
    <source>
        <dbReference type="SAM" id="Phobius"/>
    </source>
</evidence>
<evidence type="ECO:0008006" key="7">
    <source>
        <dbReference type="Google" id="ProtNLM"/>
    </source>
</evidence>
<proteinExistence type="inferred from homology"/>
<protein>
    <recommendedName>
        <fullName evidence="7">Nucleotide-diphospho-sugar transferase domain-containing protein</fullName>
    </recommendedName>
</protein>
<comment type="similarity">
    <text evidence="1">Belongs to the glycosyltransferase 34 family.</text>
</comment>
<sequence>MSALPSIPQSWRRLILLVPAVIFAIAIVTSLYHGGLRPALPQVIVPAVDKNDDIHAATTTTTTTTALDNIPALVRALWAPLVVPITAPVFTALDGTEKRLPPVHELIHTTPLRSRICILDVDTRPLDEDGHVFSPTMPTWDALRSQSAGFMGHYLYALIHGYAYKLIRAPQYADRAPHWTKVVFTQELLRRRRDRYDVVVMMDSDVVFASPELPLEWLLNYWRIDRRVVVAMAEDPDLDVNMDLRGKVNLNTGFIIAQTDSASNNTERLFGEWATCPEDEKRYPGCAQWKDKFCHEQAAFSSHVRYDFLDGLSVEKGEGRKYIRMLPCNEANGAPERKHTGCTGQLVRHYWADKALTRRELHDAVMRALTPRLAKAGFWGEERDPAVVEDWRGSVLDGDRIVEKTGEVWAA</sequence>